<comment type="cofactor">
    <cofactor evidence="1">
        <name>Zn(2+)</name>
        <dbReference type="ChEBI" id="CHEBI:29105"/>
    </cofactor>
</comment>
<dbReference type="SMART" id="SM00631">
    <property type="entry name" value="Zn_pept"/>
    <property type="match status" value="1"/>
</dbReference>
<dbReference type="GO" id="GO:0005615">
    <property type="term" value="C:extracellular space"/>
    <property type="evidence" value="ECO:0007669"/>
    <property type="project" value="TreeGrafter"/>
</dbReference>
<dbReference type="PANTHER" id="PTHR11705:SF59">
    <property type="entry name" value="PEPTIDASE M14 CARBOXYPEPTIDASE A DOMAIN-CONTAINING PROTEIN"/>
    <property type="match status" value="1"/>
</dbReference>
<comment type="caution">
    <text evidence="13">The sequence shown here is derived from an EMBL/GenBank/DDBJ whole genome shotgun (WGS) entry which is preliminary data.</text>
</comment>
<keyword evidence="14" id="KW-1185">Reference proteome</keyword>
<evidence type="ECO:0000256" key="3">
    <source>
        <dbReference type="ARBA" id="ARBA00022645"/>
    </source>
</evidence>
<gene>
    <name evidence="13" type="primary">Acey_s0154.g2972</name>
    <name evidence="13" type="synonym">Acey-W01A8.6</name>
    <name evidence="13" type="ORF">Y032_0154g2972</name>
</gene>
<dbReference type="GO" id="GO:0008270">
    <property type="term" value="F:zinc ion binding"/>
    <property type="evidence" value="ECO:0007669"/>
    <property type="project" value="InterPro"/>
</dbReference>
<evidence type="ECO:0000256" key="5">
    <source>
        <dbReference type="ARBA" id="ARBA00022723"/>
    </source>
</evidence>
<dbReference type="Proteomes" id="UP000024635">
    <property type="component" value="Unassembled WGS sequence"/>
</dbReference>
<evidence type="ECO:0000256" key="9">
    <source>
        <dbReference type="ARBA" id="ARBA00023049"/>
    </source>
</evidence>
<evidence type="ECO:0000256" key="8">
    <source>
        <dbReference type="ARBA" id="ARBA00022833"/>
    </source>
</evidence>
<proteinExistence type="inferred from homology"/>
<dbReference type="Gene3D" id="3.40.630.10">
    <property type="entry name" value="Zn peptidases"/>
    <property type="match status" value="1"/>
</dbReference>
<feature type="domain" description="Peptidase M14" evidence="12">
    <location>
        <begin position="28"/>
        <end position="407"/>
    </location>
</feature>
<evidence type="ECO:0000313" key="14">
    <source>
        <dbReference type="Proteomes" id="UP000024635"/>
    </source>
</evidence>
<dbReference type="EMBL" id="JARK01001490">
    <property type="protein sequence ID" value="EYB95985.1"/>
    <property type="molecule type" value="Genomic_DNA"/>
</dbReference>
<dbReference type="SUPFAM" id="SSF53187">
    <property type="entry name" value="Zn-dependent exopeptidases"/>
    <property type="match status" value="2"/>
</dbReference>
<comment type="similarity">
    <text evidence="2 10">Belongs to the peptidase M14 family.</text>
</comment>
<keyword evidence="5" id="KW-0479">Metal-binding</keyword>
<evidence type="ECO:0000313" key="13">
    <source>
        <dbReference type="EMBL" id="EYB95985.1"/>
    </source>
</evidence>
<keyword evidence="6 11" id="KW-0732">Signal</keyword>
<evidence type="ECO:0000256" key="4">
    <source>
        <dbReference type="ARBA" id="ARBA00022670"/>
    </source>
</evidence>
<keyword evidence="7" id="KW-0378">Hydrolase</keyword>
<dbReference type="AlphaFoldDB" id="A0A016SZV6"/>
<dbReference type="MEROPS" id="M14.A27"/>
<keyword evidence="3" id="KW-0121">Carboxypeptidase</keyword>
<evidence type="ECO:0000256" key="10">
    <source>
        <dbReference type="PROSITE-ProRule" id="PRU01379"/>
    </source>
</evidence>
<keyword evidence="9" id="KW-0482">Metalloprotease</keyword>
<dbReference type="FunFam" id="3.40.630.10:FF:000084">
    <property type="entry name" value="Carboxypeptidase B2"/>
    <property type="match status" value="1"/>
</dbReference>
<evidence type="ECO:0000256" key="1">
    <source>
        <dbReference type="ARBA" id="ARBA00001947"/>
    </source>
</evidence>
<accession>A0A016SZV6</accession>
<evidence type="ECO:0000256" key="6">
    <source>
        <dbReference type="ARBA" id="ARBA00022729"/>
    </source>
</evidence>
<name>A0A016SZV6_9BILA</name>
<dbReference type="OrthoDB" id="3626597at2759"/>
<evidence type="ECO:0000256" key="7">
    <source>
        <dbReference type="ARBA" id="ARBA00022801"/>
    </source>
</evidence>
<organism evidence="13 14">
    <name type="scientific">Ancylostoma ceylanicum</name>
    <dbReference type="NCBI Taxonomy" id="53326"/>
    <lineage>
        <taxon>Eukaryota</taxon>
        <taxon>Metazoa</taxon>
        <taxon>Ecdysozoa</taxon>
        <taxon>Nematoda</taxon>
        <taxon>Chromadorea</taxon>
        <taxon>Rhabditida</taxon>
        <taxon>Rhabditina</taxon>
        <taxon>Rhabditomorpha</taxon>
        <taxon>Strongyloidea</taxon>
        <taxon>Ancylostomatidae</taxon>
        <taxon>Ancylostomatinae</taxon>
        <taxon>Ancylostoma</taxon>
    </lineage>
</organism>
<dbReference type="STRING" id="53326.A0A016SZV6"/>
<evidence type="ECO:0000259" key="12">
    <source>
        <dbReference type="PROSITE" id="PS52035"/>
    </source>
</evidence>
<feature type="signal peptide" evidence="11">
    <location>
        <begin position="1"/>
        <end position="18"/>
    </location>
</feature>
<keyword evidence="4" id="KW-0645">Protease</keyword>
<evidence type="ECO:0000256" key="2">
    <source>
        <dbReference type="ARBA" id="ARBA00005988"/>
    </source>
</evidence>
<dbReference type="InterPro" id="IPR000834">
    <property type="entry name" value="Peptidase_M14"/>
</dbReference>
<dbReference type="GO" id="GO:0004181">
    <property type="term" value="F:metallocarboxypeptidase activity"/>
    <property type="evidence" value="ECO:0007669"/>
    <property type="project" value="InterPro"/>
</dbReference>
<evidence type="ECO:0000256" key="11">
    <source>
        <dbReference type="SAM" id="SignalP"/>
    </source>
</evidence>
<feature type="chain" id="PRO_5001487024" description="Peptidase M14 domain-containing protein" evidence="11">
    <location>
        <begin position="19"/>
        <end position="431"/>
    </location>
</feature>
<reference evidence="14" key="1">
    <citation type="journal article" date="2015" name="Nat. Genet.">
        <title>The genome and transcriptome of the zoonotic hookworm Ancylostoma ceylanicum identify infection-specific gene families.</title>
        <authorList>
            <person name="Schwarz E.M."/>
            <person name="Hu Y."/>
            <person name="Antoshechkin I."/>
            <person name="Miller M.M."/>
            <person name="Sternberg P.W."/>
            <person name="Aroian R.V."/>
        </authorList>
    </citation>
    <scope>NUCLEOTIDE SEQUENCE</scope>
    <source>
        <strain evidence="14">HY135</strain>
    </source>
</reference>
<feature type="active site" description="Proton donor/acceptor" evidence="10">
    <location>
        <position position="371"/>
    </location>
</feature>
<protein>
    <recommendedName>
        <fullName evidence="12">Peptidase M14 domain-containing protein</fullName>
    </recommendedName>
</protein>
<sequence length="431" mass="49781">MRRLLAVLVVVFPPLVAAGETPFFDLTRYNDFPEFESYIRGVARMNPDIVHMRLIGFSREHRPLLGLKVIRVLAEYQWGIDFPGIFLKFIDKLPVSPTDYRLVVPPTTLSQLFGSMAVIMHVNGRRSMSQSTLSRRRLLMLQENFSSSFPITNITWSPNMDNYHLFQLIHNYGIDEKITSYINLLDIYVFPVLNPDGFIFSRTSRKSMIRQWRKNRAPTNCSGYTALAKNICCEGVDLNRNYDLGFSQKNYPFNNPCSDEFQGPFPFSEPESRAVRDFVLSHEIYGRLHALVSMHTHGQLWILPYNHHKRTYPEDFRELESLATRAADKVYSYRETKYRIGTAADMLGTATGGATDWIKKNTPTKYVYVLELPPDMSTWFAFQIKPHWLIPIGKETWMGIKVILDQVIEETINEPRRRVAAAAATTFRVSN</sequence>
<keyword evidence="8" id="KW-0862">Zinc</keyword>
<dbReference type="PROSITE" id="PS52035">
    <property type="entry name" value="PEPTIDASE_M14"/>
    <property type="match status" value="1"/>
</dbReference>
<dbReference type="PANTHER" id="PTHR11705">
    <property type="entry name" value="PROTEASE FAMILY M14 CARBOXYPEPTIDASE A,B"/>
    <property type="match status" value="1"/>
</dbReference>
<dbReference type="GO" id="GO:0006508">
    <property type="term" value="P:proteolysis"/>
    <property type="evidence" value="ECO:0007669"/>
    <property type="project" value="UniProtKB-KW"/>
</dbReference>
<dbReference type="Pfam" id="PF00246">
    <property type="entry name" value="Peptidase_M14"/>
    <property type="match status" value="1"/>
</dbReference>